<feature type="binding site" evidence="8">
    <location>
        <begin position="219"/>
        <end position="228"/>
    </location>
    <ligand>
        <name>ATP</name>
        <dbReference type="ChEBI" id="CHEBI:30616"/>
    </ligand>
</feature>
<comment type="catalytic activity">
    <reaction evidence="8">
        <text>(6S)-NADHX + ATP = ADP + phosphate + NADH + H(+)</text>
        <dbReference type="Rhea" id="RHEA:19017"/>
        <dbReference type="ChEBI" id="CHEBI:15378"/>
        <dbReference type="ChEBI" id="CHEBI:30616"/>
        <dbReference type="ChEBI" id="CHEBI:43474"/>
        <dbReference type="ChEBI" id="CHEBI:57945"/>
        <dbReference type="ChEBI" id="CHEBI:64074"/>
        <dbReference type="ChEBI" id="CHEBI:456216"/>
        <dbReference type="EC" id="4.2.1.93"/>
    </reaction>
</comment>
<evidence type="ECO:0000259" key="9">
    <source>
        <dbReference type="PROSITE" id="PS51383"/>
    </source>
</evidence>
<keyword evidence="2 8" id="KW-0547">Nucleotide-binding</keyword>
<comment type="catalytic activity">
    <reaction evidence="7 8">
        <text>(6S)-NADPHX + ATP = ADP + phosphate + NADPH + H(+)</text>
        <dbReference type="Rhea" id="RHEA:32231"/>
        <dbReference type="ChEBI" id="CHEBI:15378"/>
        <dbReference type="ChEBI" id="CHEBI:30616"/>
        <dbReference type="ChEBI" id="CHEBI:43474"/>
        <dbReference type="ChEBI" id="CHEBI:57783"/>
        <dbReference type="ChEBI" id="CHEBI:64076"/>
        <dbReference type="ChEBI" id="CHEBI:456216"/>
        <dbReference type="EC" id="4.2.1.93"/>
    </reaction>
</comment>
<dbReference type="GO" id="GO:0047453">
    <property type="term" value="F:ATP-dependent NAD(P)H-hydrate dehydratase activity"/>
    <property type="evidence" value="ECO:0007669"/>
    <property type="project" value="UniProtKB-UniRule"/>
</dbReference>
<dbReference type="InterPro" id="IPR029056">
    <property type="entry name" value="Ribokinase-like"/>
</dbReference>
<keyword evidence="5 8" id="KW-0520">NAD</keyword>
<keyword evidence="4" id="KW-0521">NADP</keyword>
<comment type="function">
    <text evidence="8">Catalyzes the dehydration of the S-form of NAD(P)HX at the expense of ATP, which is converted to ADP. Together with NAD(P)HX epimerase, which catalyzes the epimerization of the S- and R-forms, the enzyme allows the repair of both epimers of NAD(P)HX, a damaged form of NAD(P)H that is a result of enzymatic or heat-dependent hydration.</text>
</comment>
<keyword evidence="3 8" id="KW-0067">ATP-binding</keyword>
<dbReference type="Gene3D" id="3.40.1190.20">
    <property type="match status" value="1"/>
</dbReference>
<evidence type="ECO:0000313" key="11">
    <source>
        <dbReference type="Proteomes" id="UP000494163"/>
    </source>
</evidence>
<proteinExistence type="inferred from homology"/>
<comment type="similarity">
    <text evidence="8">Belongs to the NnrD/CARKD family.</text>
</comment>
<keyword evidence="1 8" id="KW-0597">Phosphoprotein</keyword>
<dbReference type="PANTHER" id="PTHR12592">
    <property type="entry name" value="ATP-DEPENDENT (S)-NAD(P)H-HYDRATE DEHYDRATASE FAMILY MEMBER"/>
    <property type="match status" value="1"/>
</dbReference>
<dbReference type="GO" id="GO:0110051">
    <property type="term" value="P:metabolite repair"/>
    <property type="evidence" value="ECO:0007669"/>
    <property type="project" value="TreeGrafter"/>
</dbReference>
<evidence type="ECO:0000256" key="2">
    <source>
        <dbReference type="ARBA" id="ARBA00022741"/>
    </source>
</evidence>
<evidence type="ECO:0000256" key="5">
    <source>
        <dbReference type="ARBA" id="ARBA00023027"/>
    </source>
</evidence>
<dbReference type="CDD" id="cd01171">
    <property type="entry name" value="YXKO-related"/>
    <property type="match status" value="1"/>
</dbReference>
<dbReference type="InterPro" id="IPR017953">
    <property type="entry name" value="Carbohydrate_kinase_pred_CS"/>
</dbReference>
<dbReference type="OMA" id="WRAAYHN"/>
<dbReference type="GO" id="GO:0005524">
    <property type="term" value="F:ATP binding"/>
    <property type="evidence" value="ECO:0007669"/>
    <property type="project" value="UniProtKB-KW"/>
</dbReference>
<evidence type="ECO:0000256" key="4">
    <source>
        <dbReference type="ARBA" id="ARBA00022857"/>
    </source>
</evidence>
<feature type="binding site" evidence="8">
    <location>
        <position position="114"/>
    </location>
    <ligand>
        <name>(6S)-NADPHX</name>
        <dbReference type="ChEBI" id="CHEBI:64076"/>
    </ligand>
</feature>
<reference evidence="10 11" key="1">
    <citation type="submission" date="2015-08" db="EMBL/GenBank/DDBJ databases">
        <title>Ancestral chromatin configuration constrains chromatin evolution on differentiating sex chromosomes in Drosophila.</title>
        <authorList>
            <person name="Zhou Q."/>
            <person name="Bachtrog D."/>
        </authorList>
    </citation>
    <scope>NUCLEOTIDE SEQUENCE [LARGE SCALE GENOMIC DNA]</scope>
    <source>
        <tissue evidence="10">Whole larvae</tissue>
    </source>
</reference>
<evidence type="ECO:0000256" key="7">
    <source>
        <dbReference type="ARBA" id="ARBA00047472"/>
    </source>
</evidence>
<dbReference type="FunFam" id="3.40.1190.20:FF:000023">
    <property type="entry name" value="ATP-dependent (S)-NAD(P)H-hydrate dehydratase"/>
    <property type="match status" value="1"/>
</dbReference>
<evidence type="ECO:0000256" key="8">
    <source>
        <dbReference type="HAMAP-Rule" id="MF_03157"/>
    </source>
</evidence>
<dbReference type="GO" id="GO:0046496">
    <property type="term" value="P:nicotinamide nucleotide metabolic process"/>
    <property type="evidence" value="ECO:0007669"/>
    <property type="project" value="UniProtKB-UniRule"/>
</dbReference>
<dbReference type="PROSITE" id="PS51383">
    <property type="entry name" value="YJEF_C_3"/>
    <property type="match status" value="1"/>
</dbReference>
<dbReference type="Pfam" id="PF01256">
    <property type="entry name" value="Carb_kinase"/>
    <property type="match status" value="1"/>
</dbReference>
<dbReference type="SUPFAM" id="SSF53613">
    <property type="entry name" value="Ribokinase-like"/>
    <property type="match status" value="1"/>
</dbReference>
<comment type="cofactor">
    <cofactor evidence="8">
        <name>Mg(2+)</name>
        <dbReference type="ChEBI" id="CHEBI:18420"/>
    </cofactor>
</comment>
<dbReference type="SMR" id="A0A0M4EC59"/>
<dbReference type="STRING" id="30019.A0A0M4EC59"/>
<dbReference type="EMBL" id="CP012523">
    <property type="protein sequence ID" value="ALC39160.1"/>
    <property type="molecule type" value="Genomic_DNA"/>
</dbReference>
<dbReference type="InterPro" id="IPR000631">
    <property type="entry name" value="CARKD"/>
</dbReference>
<evidence type="ECO:0000313" key="10">
    <source>
        <dbReference type="EMBL" id="ALC39160.1"/>
    </source>
</evidence>
<dbReference type="NCBIfam" id="TIGR00196">
    <property type="entry name" value="yjeF_cterm"/>
    <property type="match status" value="1"/>
</dbReference>
<feature type="binding site" evidence="8">
    <location>
        <position position="229"/>
    </location>
    <ligand>
        <name>(6S)-NADPHX</name>
        <dbReference type="ChEBI" id="CHEBI:64076"/>
    </ligand>
</feature>
<organism evidence="10 11">
    <name type="scientific">Drosophila busckii</name>
    <name type="common">Fruit fly</name>
    <dbReference type="NCBI Taxonomy" id="30019"/>
    <lineage>
        <taxon>Eukaryota</taxon>
        <taxon>Metazoa</taxon>
        <taxon>Ecdysozoa</taxon>
        <taxon>Arthropoda</taxon>
        <taxon>Hexapoda</taxon>
        <taxon>Insecta</taxon>
        <taxon>Pterygota</taxon>
        <taxon>Neoptera</taxon>
        <taxon>Endopterygota</taxon>
        <taxon>Diptera</taxon>
        <taxon>Brachycera</taxon>
        <taxon>Muscomorpha</taxon>
        <taxon>Ephydroidea</taxon>
        <taxon>Drosophilidae</taxon>
        <taxon>Drosophila</taxon>
    </lineage>
</organism>
<dbReference type="HAMAP" id="MF_01965">
    <property type="entry name" value="NADHX_dehydratase"/>
    <property type="match status" value="1"/>
</dbReference>
<protein>
    <recommendedName>
        <fullName evidence="8">ATP-dependent (S)-NAD(P)H-hydrate dehydratase</fullName>
        <ecNumber evidence="8">4.2.1.93</ecNumber>
    </recommendedName>
    <alternativeName>
        <fullName evidence="8">ATP-dependent NAD(P)HX dehydratase</fullName>
    </alternativeName>
</protein>
<feature type="domain" description="YjeF C-terminal" evidence="9">
    <location>
        <begin position="14"/>
        <end position="293"/>
    </location>
</feature>
<dbReference type="Proteomes" id="UP000494163">
    <property type="component" value="Chromosome 2L"/>
</dbReference>
<dbReference type="PROSITE" id="PS01049">
    <property type="entry name" value="YJEF_C_1"/>
    <property type="match status" value="1"/>
</dbReference>
<sequence length="300" mass="32993">MSKIIEIPVHTQKLLKLFKSIVPKLTSGKYKGQYGRVGVIGGSLEYTGAPYFAAMTAMKVGADLSHIFCHTEAASVIKSYSPDLIVHPMLDRTDALEQIKPWLERLHVVVVGPGLGRDPKILNTASELIKLCLEADKPLVIDADGLFILNENIELVCGKRNVILTPNAIEFERLFGKDMPAARRKMCMLGDGVLVLEKGARDKIHIPHTNEIYAMPAGGSGRRCGGQGDLLSGSLATFFFWSLQSNQPNPAYLSACVSSYFVKQLNYAAFQKFGRSLVASDMLNEISSVFKTELERTDNE</sequence>
<name>A0A0M4EC59_DROBS</name>
<dbReference type="AlphaFoldDB" id="A0A0M4EC59"/>
<evidence type="ECO:0000256" key="3">
    <source>
        <dbReference type="ARBA" id="ARBA00022840"/>
    </source>
</evidence>
<keyword evidence="6 8" id="KW-0456">Lyase</keyword>
<keyword evidence="11" id="KW-1185">Reference proteome</keyword>
<evidence type="ECO:0000256" key="1">
    <source>
        <dbReference type="ARBA" id="ARBA00022553"/>
    </source>
</evidence>
<gene>
    <name evidence="10" type="ORF">Dbus_chr2Lg1245</name>
</gene>
<dbReference type="OrthoDB" id="8110916at2759"/>
<feature type="binding site" evidence="8">
    <location>
        <begin position="198"/>
        <end position="202"/>
    </location>
    <ligand>
        <name>ATP</name>
        <dbReference type="ChEBI" id="CHEBI:30616"/>
    </ligand>
</feature>
<accession>A0A0M4EC59</accession>
<dbReference type="PANTHER" id="PTHR12592:SF0">
    <property type="entry name" value="ATP-DEPENDENT (S)-NAD(P)H-HYDRATE DEHYDRATASE"/>
    <property type="match status" value="1"/>
</dbReference>
<evidence type="ECO:0000256" key="6">
    <source>
        <dbReference type="ARBA" id="ARBA00023239"/>
    </source>
</evidence>
<dbReference type="EC" id="4.2.1.93" evidence="8"/>
<feature type="binding site" evidence="8">
    <location>
        <begin position="167"/>
        <end position="173"/>
    </location>
    <ligand>
        <name>(6S)-NADPHX</name>
        <dbReference type="ChEBI" id="CHEBI:64076"/>
    </ligand>
</feature>